<dbReference type="Gene3D" id="1.10.3720.10">
    <property type="entry name" value="MetI-like"/>
    <property type="match status" value="1"/>
</dbReference>
<feature type="transmembrane region" description="Helical" evidence="8">
    <location>
        <begin position="9"/>
        <end position="30"/>
    </location>
</feature>
<evidence type="ECO:0000256" key="4">
    <source>
        <dbReference type="ARBA" id="ARBA00022519"/>
    </source>
</evidence>
<dbReference type="GO" id="GO:0005886">
    <property type="term" value="C:plasma membrane"/>
    <property type="evidence" value="ECO:0007669"/>
    <property type="project" value="UniProtKB-SubCell"/>
</dbReference>
<evidence type="ECO:0000256" key="5">
    <source>
        <dbReference type="ARBA" id="ARBA00022692"/>
    </source>
</evidence>
<dbReference type="SUPFAM" id="SSF161098">
    <property type="entry name" value="MetI-like"/>
    <property type="match status" value="1"/>
</dbReference>
<evidence type="ECO:0000256" key="7">
    <source>
        <dbReference type="ARBA" id="ARBA00023136"/>
    </source>
</evidence>
<dbReference type="GO" id="GO:0071916">
    <property type="term" value="F:dipeptide transmembrane transporter activity"/>
    <property type="evidence" value="ECO:0007669"/>
    <property type="project" value="TreeGrafter"/>
</dbReference>
<keyword evidence="6 8" id="KW-1133">Transmembrane helix</keyword>
<comment type="subcellular location">
    <subcellularLocation>
        <location evidence="1">Cell inner membrane</location>
        <topology evidence="1">Multi-pass membrane protein</topology>
    </subcellularLocation>
    <subcellularLocation>
        <location evidence="8">Cell membrane</location>
        <topology evidence="8">Multi-pass membrane protein</topology>
    </subcellularLocation>
</comment>
<name>A0A1I0AVX5_9GAMM</name>
<dbReference type="InterPro" id="IPR000515">
    <property type="entry name" value="MetI-like"/>
</dbReference>
<evidence type="ECO:0000256" key="3">
    <source>
        <dbReference type="ARBA" id="ARBA00022475"/>
    </source>
</evidence>
<dbReference type="PANTHER" id="PTHR43386">
    <property type="entry name" value="OLIGOPEPTIDE TRANSPORT SYSTEM PERMEASE PROTEIN APPC"/>
    <property type="match status" value="1"/>
</dbReference>
<dbReference type="EMBL" id="FOHV01000006">
    <property type="protein sequence ID" value="SES97720.1"/>
    <property type="molecule type" value="Genomic_DNA"/>
</dbReference>
<feature type="transmembrane region" description="Helical" evidence="8">
    <location>
        <begin position="115"/>
        <end position="139"/>
    </location>
</feature>
<reference evidence="11" key="1">
    <citation type="submission" date="2016-10" db="EMBL/GenBank/DDBJ databases">
        <authorList>
            <person name="Varghese N."/>
            <person name="Submissions S."/>
        </authorList>
    </citation>
    <scope>NUCLEOTIDE SEQUENCE [LARGE SCALE GENOMIC DNA]</scope>
    <source>
        <strain evidence="11">DSM 18579</strain>
    </source>
</reference>
<feature type="transmembrane region" description="Helical" evidence="8">
    <location>
        <begin position="74"/>
        <end position="95"/>
    </location>
</feature>
<evidence type="ECO:0000256" key="1">
    <source>
        <dbReference type="ARBA" id="ARBA00004429"/>
    </source>
</evidence>
<dbReference type="InterPro" id="IPR050366">
    <property type="entry name" value="BP-dependent_transpt_permease"/>
</dbReference>
<dbReference type="Pfam" id="PF12911">
    <property type="entry name" value="OppC_N"/>
    <property type="match status" value="1"/>
</dbReference>
<dbReference type="AlphaFoldDB" id="A0A1I0AVX5"/>
<feature type="transmembrane region" description="Helical" evidence="8">
    <location>
        <begin position="194"/>
        <end position="215"/>
    </location>
</feature>
<organism evidence="10 11">
    <name type="scientific">Thorsellia anophelis DSM 18579</name>
    <dbReference type="NCBI Taxonomy" id="1123402"/>
    <lineage>
        <taxon>Bacteria</taxon>
        <taxon>Pseudomonadati</taxon>
        <taxon>Pseudomonadota</taxon>
        <taxon>Gammaproteobacteria</taxon>
        <taxon>Enterobacterales</taxon>
        <taxon>Thorselliaceae</taxon>
        <taxon>Thorsellia</taxon>
    </lineage>
</organism>
<evidence type="ECO:0000256" key="8">
    <source>
        <dbReference type="RuleBase" id="RU363032"/>
    </source>
</evidence>
<comment type="similarity">
    <text evidence="8">Belongs to the binding-protein-dependent transport system permease family.</text>
</comment>
<dbReference type="PANTHER" id="PTHR43386:SF1">
    <property type="entry name" value="D,D-DIPEPTIDE TRANSPORT SYSTEM PERMEASE PROTEIN DDPC-RELATED"/>
    <property type="match status" value="1"/>
</dbReference>
<keyword evidence="5 8" id="KW-0812">Transmembrane</keyword>
<evidence type="ECO:0000313" key="10">
    <source>
        <dbReference type="EMBL" id="SES97720.1"/>
    </source>
</evidence>
<keyword evidence="3" id="KW-1003">Cell membrane</keyword>
<dbReference type="STRING" id="1123402.SAMN02583745_01058"/>
<evidence type="ECO:0000256" key="2">
    <source>
        <dbReference type="ARBA" id="ARBA00022448"/>
    </source>
</evidence>
<dbReference type="PROSITE" id="PS50928">
    <property type="entry name" value="ABC_TM1"/>
    <property type="match status" value="1"/>
</dbReference>
<proteinExistence type="inferred from homology"/>
<evidence type="ECO:0000313" key="11">
    <source>
        <dbReference type="Proteomes" id="UP000242642"/>
    </source>
</evidence>
<keyword evidence="11" id="KW-1185">Reference proteome</keyword>
<sequence length="273" mass="30000">MNFTIKLSTALYTIILASLVMIAIFAPWVAPFDPLEQNPANRLLSPNNTYWFGTDGFGRDILSRIIFGLRPTLLLLLSVGSITLFIGILIGMISGQTNSWLSHVLMRFTDIVMGLPRLLIAFAFVAILGNGILNVIIALSITSWPQYARLAHTLINNIAQSDFILASKMAGITRVRILRYHLLPLCLPQLLVKLSLDLAGILIASAGLSYLGLGVKPPSVDWGGMVAENAEFLTSHWWVTLMPSLAIVMTSLLCILIGETLRDRLDSRHMSNS</sequence>
<keyword evidence="4" id="KW-0997">Cell inner membrane</keyword>
<evidence type="ECO:0000259" key="9">
    <source>
        <dbReference type="PROSITE" id="PS50928"/>
    </source>
</evidence>
<dbReference type="RefSeq" id="WP_093318379.1">
    <property type="nucleotide sequence ID" value="NZ_FOHV01000006.1"/>
</dbReference>
<feature type="transmembrane region" description="Helical" evidence="8">
    <location>
        <begin position="235"/>
        <end position="258"/>
    </location>
</feature>
<keyword evidence="2 8" id="KW-0813">Transport</keyword>
<dbReference type="Proteomes" id="UP000242642">
    <property type="component" value="Unassembled WGS sequence"/>
</dbReference>
<gene>
    <name evidence="10" type="ORF">SAMN02583745_01058</name>
</gene>
<dbReference type="Pfam" id="PF00528">
    <property type="entry name" value="BPD_transp_1"/>
    <property type="match status" value="1"/>
</dbReference>
<dbReference type="InterPro" id="IPR025966">
    <property type="entry name" value="OppC_N"/>
</dbReference>
<feature type="domain" description="ABC transmembrane type-1" evidence="9">
    <location>
        <begin position="69"/>
        <end position="258"/>
    </location>
</feature>
<protein>
    <submittedName>
        <fullName evidence="10">Peptide/nickel transport system permease protein</fullName>
    </submittedName>
</protein>
<evidence type="ECO:0000256" key="6">
    <source>
        <dbReference type="ARBA" id="ARBA00022989"/>
    </source>
</evidence>
<dbReference type="OrthoDB" id="9805884at2"/>
<accession>A0A1I0AVX5</accession>
<keyword evidence="7 8" id="KW-0472">Membrane</keyword>
<dbReference type="InterPro" id="IPR035906">
    <property type="entry name" value="MetI-like_sf"/>
</dbReference>
<dbReference type="CDD" id="cd06261">
    <property type="entry name" value="TM_PBP2"/>
    <property type="match status" value="1"/>
</dbReference>